<feature type="transmembrane region" description="Helical" evidence="7">
    <location>
        <begin position="292"/>
        <end position="312"/>
    </location>
</feature>
<evidence type="ECO:0000256" key="1">
    <source>
        <dbReference type="ARBA" id="ARBA00004651"/>
    </source>
</evidence>
<feature type="transmembrane region" description="Helical" evidence="7">
    <location>
        <begin position="20"/>
        <end position="43"/>
    </location>
</feature>
<dbReference type="Pfam" id="PF03825">
    <property type="entry name" value="Nuc_H_symport"/>
    <property type="match status" value="1"/>
</dbReference>
<evidence type="ECO:0000256" key="6">
    <source>
        <dbReference type="ARBA" id="ARBA00023136"/>
    </source>
</evidence>
<dbReference type="SUPFAM" id="SSF103473">
    <property type="entry name" value="MFS general substrate transporter"/>
    <property type="match status" value="1"/>
</dbReference>
<feature type="transmembrane region" description="Helical" evidence="7">
    <location>
        <begin position="49"/>
        <end position="72"/>
    </location>
</feature>
<keyword evidence="4 7" id="KW-0812">Transmembrane</keyword>
<dbReference type="PANTHER" id="PTHR23522:SF4">
    <property type="entry name" value="NUCLEOSIDE PERMEASE NUPG-RELATED"/>
    <property type="match status" value="1"/>
</dbReference>
<feature type="transmembrane region" description="Helical" evidence="7">
    <location>
        <begin position="429"/>
        <end position="448"/>
    </location>
</feature>
<dbReference type="Proteomes" id="UP000318704">
    <property type="component" value="Chromosome"/>
</dbReference>
<dbReference type="InterPro" id="IPR036259">
    <property type="entry name" value="MFS_trans_sf"/>
</dbReference>
<comment type="subcellular location">
    <subcellularLocation>
        <location evidence="1">Cell membrane</location>
        <topology evidence="1">Multi-pass membrane protein</topology>
    </subcellularLocation>
</comment>
<feature type="transmembrane region" description="Helical" evidence="7">
    <location>
        <begin position="108"/>
        <end position="125"/>
    </location>
</feature>
<dbReference type="GO" id="GO:0015213">
    <property type="term" value="F:uridine transmembrane transporter activity"/>
    <property type="evidence" value="ECO:0007669"/>
    <property type="project" value="TreeGrafter"/>
</dbReference>
<dbReference type="EMBL" id="CP037920">
    <property type="protein sequence ID" value="QDT97060.1"/>
    <property type="molecule type" value="Genomic_DNA"/>
</dbReference>
<feature type="transmembrane region" description="Helical" evidence="7">
    <location>
        <begin position="177"/>
        <end position="198"/>
    </location>
</feature>
<dbReference type="AlphaFoldDB" id="A0A517VVP4"/>
<protein>
    <submittedName>
        <fullName evidence="9">Nucleoside transporter YegT</fullName>
    </submittedName>
</protein>
<evidence type="ECO:0000256" key="5">
    <source>
        <dbReference type="ARBA" id="ARBA00022989"/>
    </source>
</evidence>
<dbReference type="GO" id="GO:0015212">
    <property type="term" value="F:cytidine transmembrane transporter activity"/>
    <property type="evidence" value="ECO:0007669"/>
    <property type="project" value="TreeGrafter"/>
</dbReference>
<gene>
    <name evidence="9" type="primary">yegT_1</name>
    <name evidence="9" type="ORF">V144x_25310</name>
</gene>
<feature type="transmembrane region" description="Helical" evidence="7">
    <location>
        <begin position="224"/>
        <end position="244"/>
    </location>
</feature>
<proteinExistence type="predicted"/>
<keyword evidence="2" id="KW-0813">Transport</keyword>
<evidence type="ECO:0000313" key="10">
    <source>
        <dbReference type="Proteomes" id="UP000318704"/>
    </source>
</evidence>
<evidence type="ECO:0000259" key="8">
    <source>
        <dbReference type="PROSITE" id="PS50850"/>
    </source>
</evidence>
<evidence type="ECO:0000313" key="9">
    <source>
        <dbReference type="EMBL" id="QDT97060.1"/>
    </source>
</evidence>
<dbReference type="GO" id="GO:0005886">
    <property type="term" value="C:plasma membrane"/>
    <property type="evidence" value="ECO:0007669"/>
    <property type="project" value="UniProtKB-SubCell"/>
</dbReference>
<name>A0A517VVP4_9PLAN</name>
<dbReference type="KEGG" id="gaw:V144x_25310"/>
<sequence length="464" mass="51272">MTAIDSPATQSTDKLLKMRLYLMMFLQYFVQGCYLPIITLYLIDALGFSAWQIGVFGSALAVGPLVAPFIFGQIVDRHYSTERVLSFCHFSGGILMLVLFVQHSFWPVVILGVLYSVLYIPTMMLTNSLTFQHLKDREKEFPMIRLWGTIGFVVPAWVAEGVFLANLKGQELNTGRGIVLAMAGVAGIIMALYCLTLPHTPPVKSDKKDLAPGKVLKMLKLRHFLVLVLVTFIISIVHKFYFQWNAPFLKAMLGLGQVQGAWEQRISSIGQVFEVLVMAGLGFALKKFGFKTVMLVGLLSYLMRSVIFAYASTIENSFALVLSLTCLGQAMHGLCFGCFLAAAYIYVDKVAPLDVRGSMQTFFGTFVFSLGMFAGGFISGKIGDFFTSTGKGTLIRSQMNVQSESGVLAFTQKNLDGDVINLFRDWPGIWLSSAAIALLATLLFWAFFPKVHSATPLTQTEETT</sequence>
<dbReference type="InterPro" id="IPR020846">
    <property type="entry name" value="MFS_dom"/>
</dbReference>
<feature type="transmembrane region" description="Helical" evidence="7">
    <location>
        <begin position="264"/>
        <end position="285"/>
    </location>
</feature>
<accession>A0A517VVP4</accession>
<reference evidence="9 10" key="1">
    <citation type="submission" date="2019-03" db="EMBL/GenBank/DDBJ databases">
        <title>Deep-cultivation of Planctomycetes and their phenomic and genomic characterization uncovers novel biology.</title>
        <authorList>
            <person name="Wiegand S."/>
            <person name="Jogler M."/>
            <person name="Boedeker C."/>
            <person name="Pinto D."/>
            <person name="Vollmers J."/>
            <person name="Rivas-Marin E."/>
            <person name="Kohn T."/>
            <person name="Peeters S.H."/>
            <person name="Heuer A."/>
            <person name="Rast P."/>
            <person name="Oberbeckmann S."/>
            <person name="Bunk B."/>
            <person name="Jeske O."/>
            <person name="Meyerdierks A."/>
            <person name="Storesund J.E."/>
            <person name="Kallscheuer N."/>
            <person name="Luecker S."/>
            <person name="Lage O.M."/>
            <person name="Pohl T."/>
            <person name="Merkel B.J."/>
            <person name="Hornburger P."/>
            <person name="Mueller R.-W."/>
            <person name="Bruemmer F."/>
            <person name="Labrenz M."/>
            <person name="Spormann A.M."/>
            <person name="Op den Camp H."/>
            <person name="Overmann J."/>
            <person name="Amann R."/>
            <person name="Jetten M.S.M."/>
            <person name="Mascher T."/>
            <person name="Medema M.H."/>
            <person name="Devos D.P."/>
            <person name="Kaster A.-K."/>
            <person name="Ovreas L."/>
            <person name="Rohde M."/>
            <person name="Galperin M.Y."/>
            <person name="Jogler C."/>
        </authorList>
    </citation>
    <scope>NUCLEOTIDE SEQUENCE [LARGE SCALE GENOMIC DNA]</scope>
    <source>
        <strain evidence="9 10">V144</strain>
    </source>
</reference>
<feature type="transmembrane region" description="Helical" evidence="7">
    <location>
        <begin position="318"/>
        <end position="347"/>
    </location>
</feature>
<evidence type="ECO:0000256" key="7">
    <source>
        <dbReference type="SAM" id="Phobius"/>
    </source>
</evidence>
<organism evidence="9 10">
    <name type="scientific">Gimesia aquarii</name>
    <dbReference type="NCBI Taxonomy" id="2527964"/>
    <lineage>
        <taxon>Bacteria</taxon>
        <taxon>Pseudomonadati</taxon>
        <taxon>Planctomycetota</taxon>
        <taxon>Planctomycetia</taxon>
        <taxon>Planctomycetales</taxon>
        <taxon>Planctomycetaceae</taxon>
        <taxon>Gimesia</taxon>
    </lineage>
</organism>
<dbReference type="Gene3D" id="1.20.1250.20">
    <property type="entry name" value="MFS general substrate transporter like domains"/>
    <property type="match status" value="2"/>
</dbReference>
<keyword evidence="5 7" id="KW-1133">Transmembrane helix</keyword>
<evidence type="ECO:0000256" key="2">
    <source>
        <dbReference type="ARBA" id="ARBA00022448"/>
    </source>
</evidence>
<feature type="transmembrane region" description="Helical" evidence="7">
    <location>
        <begin position="84"/>
        <end position="102"/>
    </location>
</feature>
<feature type="domain" description="Major facilitator superfamily (MFS) profile" evidence="8">
    <location>
        <begin position="223"/>
        <end position="464"/>
    </location>
</feature>
<dbReference type="InterPro" id="IPR004740">
    <property type="entry name" value="Nuc_H_symport"/>
</dbReference>
<keyword evidence="3" id="KW-1003">Cell membrane</keyword>
<keyword evidence="6 7" id="KW-0472">Membrane</keyword>
<dbReference type="PANTHER" id="PTHR23522">
    <property type="entry name" value="BLL5896 PROTEIN"/>
    <property type="match status" value="1"/>
</dbReference>
<evidence type="ECO:0000256" key="3">
    <source>
        <dbReference type="ARBA" id="ARBA00022475"/>
    </source>
</evidence>
<feature type="transmembrane region" description="Helical" evidence="7">
    <location>
        <begin position="146"/>
        <end position="165"/>
    </location>
</feature>
<dbReference type="PROSITE" id="PS50850">
    <property type="entry name" value="MFS"/>
    <property type="match status" value="1"/>
</dbReference>
<evidence type="ECO:0000256" key="4">
    <source>
        <dbReference type="ARBA" id="ARBA00022692"/>
    </source>
</evidence>
<dbReference type="RefSeq" id="WP_144985443.1">
    <property type="nucleotide sequence ID" value="NZ_CP037920.1"/>
</dbReference>
<feature type="transmembrane region" description="Helical" evidence="7">
    <location>
        <begin position="359"/>
        <end position="378"/>
    </location>
</feature>